<feature type="region of interest" description="Disordered" evidence="1">
    <location>
        <begin position="1"/>
        <end position="41"/>
    </location>
</feature>
<feature type="compositionally biased region" description="Acidic residues" evidence="1">
    <location>
        <begin position="9"/>
        <end position="20"/>
    </location>
</feature>
<dbReference type="Proteomes" id="UP000008064">
    <property type="component" value="Unassembled WGS sequence"/>
</dbReference>
<evidence type="ECO:0000256" key="1">
    <source>
        <dbReference type="SAM" id="MobiDB-lite"/>
    </source>
</evidence>
<dbReference type="KEGG" id="sla:SERLADRAFT_402804"/>
<protein>
    <submittedName>
        <fullName evidence="2">Uncharacterized protein</fullName>
    </submittedName>
</protein>
<reference evidence="2" key="1">
    <citation type="submission" date="2011-04" db="EMBL/GenBank/DDBJ databases">
        <title>Evolution of plant cell wall degrading machinery underlies the functional diversity of forest fungi.</title>
        <authorList>
            <consortium name="US DOE Joint Genome Institute (JGI-PGF)"/>
            <person name="Eastwood D.C."/>
            <person name="Floudas D."/>
            <person name="Binder M."/>
            <person name="Majcherczyk A."/>
            <person name="Schneider P."/>
            <person name="Aerts A."/>
            <person name="Asiegbu F.O."/>
            <person name="Baker S.E."/>
            <person name="Barry K."/>
            <person name="Bendiksby M."/>
            <person name="Blumentritt M."/>
            <person name="Coutinho P.M."/>
            <person name="Cullen D."/>
            <person name="Cullen D."/>
            <person name="Gathman A."/>
            <person name="Goodell B."/>
            <person name="Henrissat B."/>
            <person name="Ihrmark K."/>
            <person name="Kauserud H."/>
            <person name="Kohler A."/>
            <person name="LaButti K."/>
            <person name="Lapidus A."/>
            <person name="Lavin J.L."/>
            <person name="Lee Y.-H."/>
            <person name="Lindquist E."/>
            <person name="Lilly W."/>
            <person name="Lucas S."/>
            <person name="Morin E."/>
            <person name="Murat C."/>
            <person name="Oguiza J.A."/>
            <person name="Park J."/>
            <person name="Pisabarro A.G."/>
            <person name="Riley R."/>
            <person name="Rosling A."/>
            <person name="Salamov A."/>
            <person name="Schmidt O."/>
            <person name="Schmutz J."/>
            <person name="Skrede I."/>
            <person name="Stenlid J."/>
            <person name="Wiebenga A."/>
            <person name="Xie X."/>
            <person name="Kues U."/>
            <person name="Hibbett D.S."/>
            <person name="Hoffmeister D."/>
            <person name="Hogberg N."/>
            <person name="Martin F."/>
            <person name="Grigoriev I.V."/>
            <person name="Watkinson S.C."/>
        </authorList>
    </citation>
    <scope>NUCLEOTIDE SEQUENCE</scope>
    <source>
        <strain evidence="2">S7.9</strain>
    </source>
</reference>
<dbReference type="AlphaFoldDB" id="F8PCD5"/>
<evidence type="ECO:0000313" key="2">
    <source>
        <dbReference type="EMBL" id="EGO19333.1"/>
    </source>
</evidence>
<dbReference type="HOGENOM" id="CLU_2644858_0_0_1"/>
<organism>
    <name type="scientific">Serpula lacrymans var. lacrymans (strain S7.9)</name>
    <name type="common">Dry rot fungus</name>
    <dbReference type="NCBI Taxonomy" id="578457"/>
    <lineage>
        <taxon>Eukaryota</taxon>
        <taxon>Fungi</taxon>
        <taxon>Dikarya</taxon>
        <taxon>Basidiomycota</taxon>
        <taxon>Agaricomycotina</taxon>
        <taxon>Agaricomycetes</taxon>
        <taxon>Agaricomycetidae</taxon>
        <taxon>Boletales</taxon>
        <taxon>Coniophorineae</taxon>
        <taxon>Serpulaceae</taxon>
        <taxon>Serpula</taxon>
    </lineage>
</organism>
<dbReference type="RefSeq" id="XP_007324054.1">
    <property type="nucleotide sequence ID" value="XM_007323992.1"/>
</dbReference>
<sequence length="77" mass="9033">MSHERTDCGDENEQDLDQVDDGSSKTFTSCFTDPSEQINTQDKPALPYISWTDSHIHQLIEWLEKHPRHRQMLFLDS</sequence>
<proteinExistence type="predicted"/>
<accession>F8PCD5</accession>
<dbReference type="GeneID" id="18812196"/>
<feature type="compositionally biased region" description="Polar residues" evidence="1">
    <location>
        <begin position="24"/>
        <end position="41"/>
    </location>
</feature>
<feature type="non-terminal residue" evidence="2">
    <location>
        <position position="77"/>
    </location>
</feature>
<dbReference type="EMBL" id="GL945444">
    <property type="protein sequence ID" value="EGO19333.1"/>
    <property type="molecule type" value="Genomic_DNA"/>
</dbReference>
<gene>
    <name evidence="2" type="ORF">SERLADRAFT_402804</name>
</gene>
<name>F8PCD5_SERL9</name>